<dbReference type="Proteomes" id="UP001525968">
    <property type="component" value="Unassembled WGS sequence"/>
</dbReference>
<proteinExistence type="predicted"/>
<dbReference type="SUPFAM" id="SSF52540">
    <property type="entry name" value="P-loop containing nucleoside triphosphate hydrolases"/>
    <property type="match status" value="1"/>
</dbReference>
<sequence>MLRVETKFGDGMAILKSLGLKNLRSLKNIDSAPISPITVLIGKNSVGKSTFARVFPLIRQSVERKKKSPILWFGEYVDFGSLSQAVHRGEKELSFKFKLNFDESDHVGEKNDRPDYWLSDGSRLNYIVNEATVELSLCIGGSDNSAYPKSLFIEIEDFNFRVIFSESNDVLGIESVYVNDKKITLPSGYKAFPWQGDVLPNVFFGKLEHRNNSNGESEPFYVVARNPWKSSIVGKVSHWVHGNVSSNTIRKIASQIRLGSVDKIAKSVAEIDGPNSWRDLSYYGDYSKGLYCKSFQSSIIEGVFPEIIEKIDGALKRYFSSVRYIKPLRATAERYYRRQDLAIHEIDPEGRNLPVFLDSLSHKAQLSFREWISRSLKIDVFPEREGEQIKVMAKGENDDKPFNITDMGVGISQVLPIAAQLWAINGRHKDLGSSSAVVIEQPELHLHPEYQARLADVFVAAVKNNNGINGKTSLIIETHSQHIVNRLGRLVEEKMISPEDVTILLFEPSESEQKSTSVRISTFDEEGVLQNWPFGFFEPGETNVA</sequence>
<evidence type="ECO:0000313" key="3">
    <source>
        <dbReference type="EMBL" id="MCT9810150.1"/>
    </source>
</evidence>
<dbReference type="PANTHER" id="PTHR43581">
    <property type="entry name" value="ATP/GTP PHOSPHATASE"/>
    <property type="match status" value="1"/>
</dbReference>
<accession>A0ABT2PI42</accession>
<feature type="domain" description="DUF3696" evidence="1">
    <location>
        <begin position="496"/>
        <end position="538"/>
    </location>
</feature>
<reference evidence="3 4" key="1">
    <citation type="submission" date="2022-09" db="EMBL/GenBank/DDBJ databases">
        <title>Draft genome of isolate Be4.</title>
        <authorList>
            <person name="Sanchez-Castro I."/>
            <person name="Martinez-Rodriguez P."/>
            <person name="Descostes M."/>
            <person name="Merroun M."/>
        </authorList>
    </citation>
    <scope>NUCLEOTIDE SEQUENCE [LARGE SCALE GENOMIC DNA]</scope>
    <source>
        <strain evidence="3 4">Be4</strain>
    </source>
</reference>
<dbReference type="RefSeq" id="WP_261499141.1">
    <property type="nucleotide sequence ID" value="NZ_JAODYH010000003.1"/>
</dbReference>
<comment type="caution">
    <text evidence="3">The sequence shown here is derived from an EMBL/GenBank/DDBJ whole genome shotgun (WGS) entry which is preliminary data.</text>
</comment>
<dbReference type="EMBL" id="JAODYH010000003">
    <property type="protein sequence ID" value="MCT9810150.1"/>
    <property type="molecule type" value="Genomic_DNA"/>
</dbReference>
<dbReference type="InterPro" id="IPR027417">
    <property type="entry name" value="P-loop_NTPase"/>
</dbReference>
<dbReference type="Pfam" id="PF12476">
    <property type="entry name" value="DUF3696"/>
    <property type="match status" value="1"/>
</dbReference>
<evidence type="ECO:0000259" key="2">
    <source>
        <dbReference type="Pfam" id="PF13175"/>
    </source>
</evidence>
<dbReference type="InterPro" id="IPR051396">
    <property type="entry name" value="Bact_Antivir_Def_Nuclease"/>
</dbReference>
<feature type="domain" description="Endonuclease GajA/Old nuclease/RecF-like AAA" evidence="2">
    <location>
        <begin position="15"/>
        <end position="107"/>
    </location>
</feature>
<dbReference type="PANTHER" id="PTHR43581:SF2">
    <property type="entry name" value="EXCINUCLEASE ATPASE SUBUNIT"/>
    <property type="match status" value="1"/>
</dbReference>
<dbReference type="InterPro" id="IPR022532">
    <property type="entry name" value="DUF3696"/>
</dbReference>
<protein>
    <submittedName>
        <fullName evidence="3">DUF3696 domain-containing protein</fullName>
    </submittedName>
</protein>
<evidence type="ECO:0000259" key="1">
    <source>
        <dbReference type="Pfam" id="PF12476"/>
    </source>
</evidence>
<dbReference type="Gene3D" id="3.40.50.300">
    <property type="entry name" value="P-loop containing nucleotide triphosphate hydrolases"/>
    <property type="match status" value="1"/>
</dbReference>
<gene>
    <name evidence="3" type="ORF">N0K08_05870</name>
</gene>
<dbReference type="InterPro" id="IPR041685">
    <property type="entry name" value="AAA_GajA/Old/RecF-like"/>
</dbReference>
<feature type="domain" description="Endonuclease GajA/Old nuclease/RecF-like AAA" evidence="2">
    <location>
        <begin position="356"/>
        <end position="484"/>
    </location>
</feature>
<evidence type="ECO:0000313" key="4">
    <source>
        <dbReference type="Proteomes" id="UP001525968"/>
    </source>
</evidence>
<name>A0ABT2PI42_9BURK</name>
<keyword evidence="4" id="KW-1185">Reference proteome</keyword>
<dbReference type="Pfam" id="PF13175">
    <property type="entry name" value="AAA_15"/>
    <property type="match status" value="2"/>
</dbReference>
<organism evidence="3 4">
    <name type="scientific">Acidovorax bellezanensis</name>
    <dbReference type="NCBI Taxonomy" id="2976702"/>
    <lineage>
        <taxon>Bacteria</taxon>
        <taxon>Pseudomonadati</taxon>
        <taxon>Pseudomonadota</taxon>
        <taxon>Betaproteobacteria</taxon>
        <taxon>Burkholderiales</taxon>
        <taxon>Comamonadaceae</taxon>
        <taxon>Acidovorax</taxon>
    </lineage>
</organism>